<keyword evidence="4" id="KW-0503">Monooxygenase</keyword>
<keyword evidence="7" id="KW-1185">Reference proteome</keyword>
<evidence type="ECO:0000313" key="6">
    <source>
        <dbReference type="EMBL" id="MFF3569186.1"/>
    </source>
</evidence>
<dbReference type="PANTHER" id="PTHR42847:SF4">
    <property type="entry name" value="ALKANESULFONATE MONOOXYGENASE-RELATED"/>
    <property type="match status" value="1"/>
</dbReference>
<dbReference type="Pfam" id="PF00296">
    <property type="entry name" value="Bac_luciferase"/>
    <property type="match status" value="1"/>
</dbReference>
<evidence type="ECO:0000256" key="1">
    <source>
        <dbReference type="ARBA" id="ARBA00022630"/>
    </source>
</evidence>
<keyword evidence="3 6" id="KW-0560">Oxidoreductase</keyword>
<dbReference type="EMBL" id="JBIAQY010000004">
    <property type="protein sequence ID" value="MFF3569186.1"/>
    <property type="molecule type" value="Genomic_DNA"/>
</dbReference>
<evidence type="ECO:0000259" key="5">
    <source>
        <dbReference type="Pfam" id="PF00296"/>
    </source>
</evidence>
<evidence type="ECO:0000256" key="2">
    <source>
        <dbReference type="ARBA" id="ARBA00022643"/>
    </source>
</evidence>
<dbReference type="Proteomes" id="UP001601992">
    <property type="component" value="Unassembled WGS sequence"/>
</dbReference>
<dbReference type="GO" id="GO:0016491">
    <property type="term" value="F:oxidoreductase activity"/>
    <property type="evidence" value="ECO:0007669"/>
    <property type="project" value="UniProtKB-KW"/>
</dbReference>
<gene>
    <name evidence="6" type="ORF">ACFYXQ_15545</name>
</gene>
<comment type="caution">
    <text evidence="6">The sequence shown here is derived from an EMBL/GenBank/DDBJ whole genome shotgun (WGS) entry which is preliminary data.</text>
</comment>
<dbReference type="InterPro" id="IPR011251">
    <property type="entry name" value="Luciferase-like_dom"/>
</dbReference>
<dbReference type="SUPFAM" id="SSF51679">
    <property type="entry name" value="Bacterial luciferase-like"/>
    <property type="match status" value="1"/>
</dbReference>
<evidence type="ECO:0000313" key="7">
    <source>
        <dbReference type="Proteomes" id="UP001601992"/>
    </source>
</evidence>
<dbReference type="InterPro" id="IPR019921">
    <property type="entry name" value="Lucif-like_OxRdtase_Rv2161c"/>
</dbReference>
<accession>A0ABW6RYT5</accession>
<reference evidence="6 7" key="1">
    <citation type="submission" date="2024-10" db="EMBL/GenBank/DDBJ databases">
        <title>The Natural Products Discovery Center: Release of the First 8490 Sequenced Strains for Exploring Actinobacteria Biosynthetic Diversity.</title>
        <authorList>
            <person name="Kalkreuter E."/>
            <person name="Kautsar S.A."/>
            <person name="Yang D."/>
            <person name="Bader C.D."/>
            <person name="Teijaro C.N."/>
            <person name="Fluegel L."/>
            <person name="Davis C.M."/>
            <person name="Simpson J.R."/>
            <person name="Lauterbach L."/>
            <person name="Steele A.D."/>
            <person name="Gui C."/>
            <person name="Meng S."/>
            <person name="Li G."/>
            <person name="Viehrig K."/>
            <person name="Ye F."/>
            <person name="Su P."/>
            <person name="Kiefer A.F."/>
            <person name="Nichols A."/>
            <person name="Cepeda A.J."/>
            <person name="Yan W."/>
            <person name="Fan B."/>
            <person name="Jiang Y."/>
            <person name="Adhikari A."/>
            <person name="Zheng C.-J."/>
            <person name="Schuster L."/>
            <person name="Cowan T.M."/>
            <person name="Smanski M.J."/>
            <person name="Chevrette M.G."/>
            <person name="De Carvalho L.P.S."/>
            <person name="Shen B."/>
        </authorList>
    </citation>
    <scope>NUCLEOTIDE SEQUENCE [LARGE SCALE GENOMIC DNA]</scope>
    <source>
        <strain evidence="6 7">NPDC002593</strain>
    </source>
</reference>
<sequence length="294" mass="32044">MISAGVQFFPSADSIGPAEFAAAAEDRGFESVFFPDHTHVPVGGGVPGWSSGADLPEYYRTLLELVVVLAAAVAVTTRIRVGSAVCLVPQRDPIILAKQVATLDQLSHGRMVLGVGAGSNPEELHNHGTHPDRRFAVLRERIEAMTAIWAQPEAAYHGEFVRFRSLWSWPKPVQRPRPPILLGGSGPRVLDRVVAYADGWMPFREGTQQITDHPSGEIEDFEAGLAARIRALRDKASAAGRPHLPVTLFNACPHPAALERYRAMGIERVVFWLPTQDATATLRTLDELTPLVGK</sequence>
<keyword evidence="1" id="KW-0285">Flavoprotein</keyword>
<dbReference type="InterPro" id="IPR050172">
    <property type="entry name" value="SsuD_RutA_monooxygenase"/>
</dbReference>
<dbReference type="EC" id="1.-.-.-" evidence="6"/>
<evidence type="ECO:0000256" key="3">
    <source>
        <dbReference type="ARBA" id="ARBA00023002"/>
    </source>
</evidence>
<dbReference type="PANTHER" id="PTHR42847">
    <property type="entry name" value="ALKANESULFONATE MONOOXYGENASE"/>
    <property type="match status" value="1"/>
</dbReference>
<dbReference type="Gene3D" id="3.20.20.30">
    <property type="entry name" value="Luciferase-like domain"/>
    <property type="match status" value="1"/>
</dbReference>
<protein>
    <submittedName>
        <fullName evidence="6">LLM class F420-dependent oxidoreductase</fullName>
        <ecNumber evidence="6">1.-.-.-</ecNumber>
    </submittedName>
</protein>
<name>A0ABW6RYT5_9NOCA</name>
<dbReference type="RefSeq" id="WP_387403938.1">
    <property type="nucleotide sequence ID" value="NZ_JBIAQY010000004.1"/>
</dbReference>
<proteinExistence type="predicted"/>
<organism evidence="6 7">
    <name type="scientific">Nocardia jiangxiensis</name>
    <dbReference type="NCBI Taxonomy" id="282685"/>
    <lineage>
        <taxon>Bacteria</taxon>
        <taxon>Bacillati</taxon>
        <taxon>Actinomycetota</taxon>
        <taxon>Actinomycetes</taxon>
        <taxon>Mycobacteriales</taxon>
        <taxon>Nocardiaceae</taxon>
        <taxon>Nocardia</taxon>
    </lineage>
</organism>
<dbReference type="NCBIfam" id="TIGR03619">
    <property type="entry name" value="F420_Rv2161c"/>
    <property type="match status" value="1"/>
</dbReference>
<dbReference type="InterPro" id="IPR036661">
    <property type="entry name" value="Luciferase-like_sf"/>
</dbReference>
<evidence type="ECO:0000256" key="4">
    <source>
        <dbReference type="ARBA" id="ARBA00023033"/>
    </source>
</evidence>
<feature type="domain" description="Luciferase-like" evidence="5">
    <location>
        <begin position="19"/>
        <end position="233"/>
    </location>
</feature>
<keyword evidence="2" id="KW-0288">FMN</keyword>